<gene>
    <name evidence="1" type="ORF">LGQ03_07330</name>
</gene>
<organism evidence="1 2">
    <name type="scientific">Loktanella gaetbuli</name>
    <dbReference type="NCBI Taxonomy" id="2881335"/>
    <lineage>
        <taxon>Bacteria</taxon>
        <taxon>Pseudomonadati</taxon>
        <taxon>Pseudomonadota</taxon>
        <taxon>Alphaproteobacteria</taxon>
        <taxon>Rhodobacterales</taxon>
        <taxon>Roseobacteraceae</taxon>
        <taxon>Loktanella</taxon>
    </lineage>
</organism>
<dbReference type="Proteomes" id="UP001138961">
    <property type="component" value="Unassembled WGS sequence"/>
</dbReference>
<name>A0ABS8BTI9_9RHOB</name>
<dbReference type="RefSeq" id="WP_226747878.1">
    <property type="nucleotide sequence ID" value="NZ_JAJATZ010000003.1"/>
</dbReference>
<dbReference type="EMBL" id="JAJATZ010000003">
    <property type="protein sequence ID" value="MCB5199048.1"/>
    <property type="molecule type" value="Genomic_DNA"/>
</dbReference>
<sequence>MIRTADQSKLRYTLQPLTRGHRRAVFELMRSGTPLLEAVIIVDALQMTLMQMADPFTRPGAGHVG</sequence>
<evidence type="ECO:0008006" key="3">
    <source>
        <dbReference type="Google" id="ProtNLM"/>
    </source>
</evidence>
<proteinExistence type="predicted"/>
<evidence type="ECO:0000313" key="1">
    <source>
        <dbReference type="EMBL" id="MCB5199048.1"/>
    </source>
</evidence>
<protein>
    <recommendedName>
        <fullName evidence="3">Transposase</fullName>
    </recommendedName>
</protein>
<comment type="caution">
    <text evidence="1">The sequence shown here is derived from an EMBL/GenBank/DDBJ whole genome shotgun (WGS) entry which is preliminary data.</text>
</comment>
<reference evidence="1" key="1">
    <citation type="submission" date="2021-10" db="EMBL/GenBank/DDBJ databases">
        <title>Loktanella gaetbuli sp. nov., isolated from a tidal flat.</title>
        <authorList>
            <person name="Park S."/>
            <person name="Yoon J.-H."/>
        </authorList>
    </citation>
    <scope>NUCLEOTIDE SEQUENCE</scope>
    <source>
        <strain evidence="1">TSTF-M6</strain>
    </source>
</reference>
<accession>A0ABS8BTI9</accession>
<keyword evidence="2" id="KW-1185">Reference proteome</keyword>
<evidence type="ECO:0000313" key="2">
    <source>
        <dbReference type="Proteomes" id="UP001138961"/>
    </source>
</evidence>